<gene>
    <name evidence="2" type="ORF">ACFP1K_41305</name>
</gene>
<evidence type="ECO:0000313" key="3">
    <source>
        <dbReference type="Proteomes" id="UP001596137"/>
    </source>
</evidence>
<dbReference type="EMBL" id="JBHSRF010000237">
    <property type="protein sequence ID" value="MFC6087638.1"/>
    <property type="molecule type" value="Genomic_DNA"/>
</dbReference>
<comment type="caution">
    <text evidence="2">The sequence shown here is derived from an EMBL/GenBank/DDBJ whole genome shotgun (WGS) entry which is preliminary data.</text>
</comment>
<evidence type="ECO:0000256" key="1">
    <source>
        <dbReference type="SAM" id="MobiDB-lite"/>
    </source>
</evidence>
<protein>
    <submittedName>
        <fullName evidence="2">Uncharacterized protein</fullName>
    </submittedName>
</protein>
<name>A0ABW1NWT9_9ACTN</name>
<feature type="region of interest" description="Disordered" evidence="1">
    <location>
        <begin position="1"/>
        <end position="44"/>
    </location>
</feature>
<organism evidence="2 3">
    <name type="scientific">Sphaerisporangium aureirubrum</name>
    <dbReference type="NCBI Taxonomy" id="1544736"/>
    <lineage>
        <taxon>Bacteria</taxon>
        <taxon>Bacillati</taxon>
        <taxon>Actinomycetota</taxon>
        <taxon>Actinomycetes</taxon>
        <taxon>Streptosporangiales</taxon>
        <taxon>Streptosporangiaceae</taxon>
        <taxon>Sphaerisporangium</taxon>
    </lineage>
</organism>
<proteinExistence type="predicted"/>
<accession>A0ABW1NWT9</accession>
<feature type="non-terminal residue" evidence="2">
    <location>
        <position position="89"/>
    </location>
</feature>
<dbReference type="Proteomes" id="UP001596137">
    <property type="component" value="Unassembled WGS sequence"/>
</dbReference>
<sequence length="89" mass="9475">MSQELDSASPAKDGGKSRPVPVPPVLPVNGNGNGSSRAPSATRRVRARLARRITAQRAASVKQVLEPLAAVHREMHPSADLALLQRAYD</sequence>
<evidence type="ECO:0000313" key="2">
    <source>
        <dbReference type="EMBL" id="MFC6087638.1"/>
    </source>
</evidence>
<keyword evidence="3" id="KW-1185">Reference proteome</keyword>
<reference evidence="3" key="1">
    <citation type="journal article" date="2019" name="Int. J. Syst. Evol. Microbiol.">
        <title>The Global Catalogue of Microorganisms (GCM) 10K type strain sequencing project: providing services to taxonomists for standard genome sequencing and annotation.</title>
        <authorList>
            <consortium name="The Broad Institute Genomics Platform"/>
            <consortium name="The Broad Institute Genome Sequencing Center for Infectious Disease"/>
            <person name="Wu L."/>
            <person name="Ma J."/>
        </authorList>
    </citation>
    <scope>NUCLEOTIDE SEQUENCE [LARGE SCALE GENOMIC DNA]</scope>
    <source>
        <strain evidence="3">JCM 30346</strain>
    </source>
</reference>